<keyword evidence="1" id="KW-0732">Signal</keyword>
<dbReference type="Pfam" id="PF13753">
    <property type="entry name" value="SWM_repeat"/>
    <property type="match status" value="4"/>
</dbReference>
<evidence type="ECO:0000259" key="2">
    <source>
        <dbReference type="PROSITE" id="PS51272"/>
    </source>
</evidence>
<proteinExistence type="predicted"/>
<gene>
    <name evidence="3" type="ORF">MU1_45170</name>
</gene>
<feature type="domain" description="SLH" evidence="2">
    <location>
        <begin position="1342"/>
        <end position="1405"/>
    </location>
</feature>
<evidence type="ECO:0000256" key="1">
    <source>
        <dbReference type="ARBA" id="ARBA00022729"/>
    </source>
</evidence>
<evidence type="ECO:0000313" key="4">
    <source>
        <dbReference type="Proteomes" id="UP001157114"/>
    </source>
</evidence>
<accession>A0ABQ6GGV2</accession>
<dbReference type="Pfam" id="PF00395">
    <property type="entry name" value="SLH"/>
    <property type="match status" value="3"/>
</dbReference>
<dbReference type="PROSITE" id="PS51272">
    <property type="entry name" value="SLH"/>
    <property type="match status" value="3"/>
</dbReference>
<dbReference type="Proteomes" id="UP001157114">
    <property type="component" value="Unassembled WGS sequence"/>
</dbReference>
<dbReference type="InterPro" id="IPR014755">
    <property type="entry name" value="Cu-Rt/internalin_Ig-like"/>
</dbReference>
<dbReference type="PANTHER" id="PTHR43308">
    <property type="entry name" value="OUTER MEMBRANE PROTEIN ALPHA-RELATED"/>
    <property type="match status" value="1"/>
</dbReference>
<name>A0ABQ6GGV2_9BACL</name>
<dbReference type="InterPro" id="IPR051465">
    <property type="entry name" value="Cell_Envelope_Struct_Comp"/>
</dbReference>
<comment type="caution">
    <text evidence="3">The sequence shown here is derived from an EMBL/GenBank/DDBJ whole genome shotgun (WGS) entry which is preliminary data.</text>
</comment>
<feature type="domain" description="SLH" evidence="2">
    <location>
        <begin position="1412"/>
        <end position="1472"/>
    </location>
</feature>
<dbReference type="NCBIfam" id="TIGR02059">
    <property type="entry name" value="swm_rep_I"/>
    <property type="match status" value="4"/>
</dbReference>
<dbReference type="PANTHER" id="PTHR43308:SF5">
    <property type="entry name" value="S-LAYER PROTEIN _ PEPTIDOGLYCAN ENDO-BETA-N-ACETYLGLUCOSAMINIDASE"/>
    <property type="match status" value="1"/>
</dbReference>
<dbReference type="Gene3D" id="2.60.40.1220">
    <property type="match status" value="4"/>
</dbReference>
<sequence length="1472" mass="153185">MLVRSRFSFMIAVLLVLQLVLTGLPTTSVVHAASSGPIVVGMSPADNATGITPSSDLTLTFDEAVTKGADSAVITIYNYNTSDIVESIPMSSYKIRLDATGRVATINPDATLNLNTDYYVLIDYGAFANVSNGAYFAGISSAAAWNFRTTALVDTTGPSLTGKSPDQGATQVAVDSKVTLQFNEPVYAASGSVTLSSVTDTKTIPVTSSMVQGSGTNTITITPNTPLDSDSDYTVTVPRTAFQDGAGNAIETGGASYVSWSFHTDLAPLNTTALTPADNATSVSVLTDKLTMTFDHNIMAGTDKYIEIRDVKNNASFAKIKTSSSQVAISGSTATITLPASPRFNANTSYYVLVDAGAFLETDSGLNHPFPGIANAAAWNFTTGYGNDTTKPSLKSLAPTSGGILTATTGKLVLTFTEPVFQDSGVIEIRTVTGNTLFRSIPVTSGRVSGGGTDTITIDATSAYGGEAAKAFVNNTSYYATVGSRAFKDGVGLYFDGLTSSSSWRYTVTQDNVKPTLSATSPANNATSFDPNATLSATFSEAVQPGNGQIWLQCVSGTGSTCSTPLIGTSVNVDPLNNKKLNITPNQALQAGITYYVEIEPDAVTDLAGNTYNGIQNEYQWTFKTLGGDTTAPAISKLEANGSNIVMTYNEDLMNNSIPTAGSFYITVDGAYRSVTGVSVSGPKVTLSLASNIVDGQQVKLSYTKPSVATSGIRDLSGNQAASLTAQTVTTAVDTTIPTLTGGTAAGGIVTLVFSENLASVSSYAYTQFSVYVGGSYYTPTSVYSTGNKVILAVNASIDSNSNVRVSYNAGSYPLQDAAGNKVNSFSGVSLTSTVDTSVPTYQSIAANGNSIMINYNEALDTSRRPSTSQYNVMVNNSQYNVTQVTVSGSQVVLTVSPEITAGSTVRVTYSKLYTALVDLAGNEAASFSNVTATVGSGSSSDNGLYGAVVKGTKVTLSFWKTLSTSYIPSAAYFAVKVDGGSDPATNVTVSGNTVILTLAAAPDVGDSVTITYYATSSSSLRSTDGNLVPGFTNVTVANQTTLIDSLPGGYVETAGGGIGLTTSMATQTSDISPAGYTTTRYTLPTDKLTTAYTAAKSAGVNNARVVFEVPSSERAAIVSVPLTALESAYRLSSGSSFAVQYGTSSYEIPLSALAFKSMASLVGSSYTTGNLLIKIEKGNNANTSALTSAISKAGASLLSSPYTFETSVISGTTEKTLSEFGGYVKRSFESLISADSSNSAVVWLDPQTGKLSYVPTTFSSSNIVSFKRKGNSAYALVSGSSKFTDIGSHWAGSTIKMMANKFIIEGRSGSTTKFDPQSSITRAEFAAYIVRGLGLTGSRSDAAKYKDVTAGTVTAAYIGAASKAGIVTGNTDGTFKPNSPISRQEMAVMMSRAAKAAAKTISLPNSETSYLSKFSDRTKVASWAKSDLAKAVYMGVITGQTETTFGPTKNATRAEAIVMIKRLLEYVDLLN</sequence>
<dbReference type="InterPro" id="IPR011801">
    <property type="entry name" value="Swm_rep_I_cyn"/>
</dbReference>
<organism evidence="3 4">
    <name type="scientific">Paenibacillus glycanilyticus</name>
    <dbReference type="NCBI Taxonomy" id="126569"/>
    <lineage>
        <taxon>Bacteria</taxon>
        <taxon>Bacillati</taxon>
        <taxon>Bacillota</taxon>
        <taxon>Bacilli</taxon>
        <taxon>Bacillales</taxon>
        <taxon>Paenibacillaceae</taxon>
        <taxon>Paenibacillus</taxon>
    </lineage>
</organism>
<keyword evidence="4" id="KW-1185">Reference proteome</keyword>
<dbReference type="InterPro" id="IPR032812">
    <property type="entry name" value="SbsA_Ig"/>
</dbReference>
<evidence type="ECO:0000313" key="3">
    <source>
        <dbReference type="EMBL" id="GLX70171.1"/>
    </source>
</evidence>
<feature type="domain" description="SLH" evidence="2">
    <location>
        <begin position="1279"/>
        <end position="1341"/>
    </location>
</feature>
<dbReference type="RefSeq" id="WP_284240936.1">
    <property type="nucleotide sequence ID" value="NZ_BSSQ01000017.1"/>
</dbReference>
<reference evidence="3 4" key="1">
    <citation type="submission" date="2023-03" db="EMBL/GenBank/DDBJ databases">
        <title>Draft genome sequence of the bacteria which degrade cell wall of Tricholomamatutake.</title>
        <authorList>
            <person name="Konishi Y."/>
            <person name="Fukuta Y."/>
            <person name="Shirasaka N."/>
        </authorList>
    </citation>
    <scope>NUCLEOTIDE SEQUENCE [LARGE SCALE GENOMIC DNA]</scope>
    <source>
        <strain evidence="4">mu1</strain>
    </source>
</reference>
<protein>
    <recommendedName>
        <fullName evidence="2">SLH domain-containing protein</fullName>
    </recommendedName>
</protein>
<dbReference type="InterPro" id="IPR028059">
    <property type="entry name" value="SWM_rpt"/>
</dbReference>
<dbReference type="EMBL" id="BSSQ01000017">
    <property type="protein sequence ID" value="GLX70171.1"/>
    <property type="molecule type" value="Genomic_DNA"/>
</dbReference>
<dbReference type="Pfam" id="PF13205">
    <property type="entry name" value="Big_5"/>
    <property type="match status" value="5"/>
</dbReference>
<dbReference type="InterPro" id="IPR001119">
    <property type="entry name" value="SLH_dom"/>
</dbReference>